<dbReference type="RefSeq" id="WP_184001418.1">
    <property type="nucleotide sequence ID" value="NZ_BAABIF010000004.1"/>
</dbReference>
<dbReference type="InterPro" id="IPR019226">
    <property type="entry name" value="DUF2158"/>
</dbReference>
<sequence length="61" mass="6504">MSDQFNVGDTVVLKSGGPKMTITTIRESGYMGGGPIHAYCTWFDGKGVKTGDFPLPAIEHS</sequence>
<organism evidence="1 2">
    <name type="scientific">Stakelama sediminis</name>
    <dbReference type="NCBI Taxonomy" id="463200"/>
    <lineage>
        <taxon>Bacteria</taxon>
        <taxon>Pseudomonadati</taxon>
        <taxon>Pseudomonadota</taxon>
        <taxon>Alphaproteobacteria</taxon>
        <taxon>Sphingomonadales</taxon>
        <taxon>Sphingomonadaceae</taxon>
        <taxon>Stakelama</taxon>
    </lineage>
</organism>
<gene>
    <name evidence="1" type="ORF">FHR23_000589</name>
</gene>
<evidence type="ECO:0000313" key="2">
    <source>
        <dbReference type="Proteomes" id="UP000554342"/>
    </source>
</evidence>
<name>A0A840YVU1_9SPHN</name>
<reference evidence="1 2" key="1">
    <citation type="submission" date="2020-08" db="EMBL/GenBank/DDBJ databases">
        <title>Genomic Encyclopedia of Type Strains, Phase IV (KMG-IV): sequencing the most valuable type-strain genomes for metagenomic binning, comparative biology and taxonomic classification.</title>
        <authorList>
            <person name="Goeker M."/>
        </authorList>
    </citation>
    <scope>NUCLEOTIDE SEQUENCE [LARGE SCALE GENOMIC DNA]</scope>
    <source>
        <strain evidence="1 2">DSM 27203</strain>
    </source>
</reference>
<keyword evidence="2" id="KW-1185">Reference proteome</keyword>
<dbReference type="EMBL" id="JACIJI010000001">
    <property type="protein sequence ID" value="MBB5717682.1"/>
    <property type="molecule type" value="Genomic_DNA"/>
</dbReference>
<evidence type="ECO:0000313" key="1">
    <source>
        <dbReference type="EMBL" id="MBB5717682.1"/>
    </source>
</evidence>
<dbReference type="AlphaFoldDB" id="A0A840YVU1"/>
<protein>
    <submittedName>
        <fullName evidence="1">Uncharacterized protein YodC (DUF2158 family)</fullName>
    </submittedName>
</protein>
<proteinExistence type="predicted"/>
<comment type="caution">
    <text evidence="1">The sequence shown here is derived from an EMBL/GenBank/DDBJ whole genome shotgun (WGS) entry which is preliminary data.</text>
</comment>
<dbReference type="Pfam" id="PF09926">
    <property type="entry name" value="DUF2158"/>
    <property type="match status" value="1"/>
</dbReference>
<dbReference type="Proteomes" id="UP000554342">
    <property type="component" value="Unassembled WGS sequence"/>
</dbReference>
<accession>A0A840YVU1</accession>